<protein>
    <submittedName>
        <fullName evidence="1">Ubiquitin-specific protease ubp15</fullName>
        <ecNumber evidence="1">3.4.19.12</ecNumber>
    </submittedName>
</protein>
<evidence type="ECO:0000313" key="1">
    <source>
        <dbReference type="EMBL" id="KAJ1943084.1"/>
    </source>
</evidence>
<organism evidence="1 2">
    <name type="scientific">Linderina macrospora</name>
    <dbReference type="NCBI Taxonomy" id="4868"/>
    <lineage>
        <taxon>Eukaryota</taxon>
        <taxon>Fungi</taxon>
        <taxon>Fungi incertae sedis</taxon>
        <taxon>Zoopagomycota</taxon>
        <taxon>Kickxellomycotina</taxon>
        <taxon>Kickxellomycetes</taxon>
        <taxon>Kickxellales</taxon>
        <taxon>Kickxellaceae</taxon>
        <taxon>Linderina</taxon>
    </lineage>
</organism>
<name>A0ACC1J9P5_9FUNG</name>
<proteinExistence type="predicted"/>
<reference evidence="1" key="1">
    <citation type="submission" date="2022-07" db="EMBL/GenBank/DDBJ databases">
        <title>Phylogenomic reconstructions and comparative analyses of Kickxellomycotina fungi.</title>
        <authorList>
            <person name="Reynolds N.K."/>
            <person name="Stajich J.E."/>
            <person name="Barry K."/>
            <person name="Grigoriev I.V."/>
            <person name="Crous P."/>
            <person name="Smith M.E."/>
        </authorList>
    </citation>
    <scope>NUCLEOTIDE SEQUENCE</scope>
    <source>
        <strain evidence="1">NRRL 5244</strain>
    </source>
</reference>
<dbReference type="EC" id="3.4.19.12" evidence="1"/>
<comment type="caution">
    <text evidence="1">The sequence shown here is derived from an EMBL/GenBank/DDBJ whole genome shotgun (WGS) entry which is preliminary data.</text>
</comment>
<keyword evidence="2" id="KW-1185">Reference proteome</keyword>
<dbReference type="EMBL" id="JANBPW010001798">
    <property type="protein sequence ID" value="KAJ1943084.1"/>
    <property type="molecule type" value="Genomic_DNA"/>
</dbReference>
<sequence>MTDYSRGIRRLPQAYPSTPDNYYRPAEVQNKRFTDEENEAMFDKYVPLHRGMREVTHGVMHWEIDNWYQLPQVTQSRELILADQRYQIILRPESNVHKGYVSVFLTCFNREQVQLSNPCAYFSLVLSNISDPTINHHLAFECRFNKSTWAYGKEAFISHHNLTSPASRFKEAIMQNGTLRISAYVRVIWDETGILWEDMRRVPMYPIVRCVGLFRHPEYHYLGPMLQAIFHMRILRHAIYLIPTTAHNPKTSVASALQRLFRQLESSQQPIGIEELAIALKRNNITSLSMNSMHDFYNIFRRKLASIMSGNVATGVINKLFQGRIRTTVFYPGTHQTTNFVEDFYDFHVDLNWFHNLAEFFTHYCKLMPLQQNSQVPQFAGFTGNAQQRMTFEKLPPVLQIYLNRFDVDPGTLRIKKSDSTFEYPQIIDLSDYKSSAADHLQWSRYILYGAFFHLSVPSDPHAFTCYLSPGAPTRWLNFVDGQVTPATHYEVFDYNGAPDPVRIDRDDKRTPFRRSEHVYMLMYVREDLRDFILNGSDVMALHNVF</sequence>
<evidence type="ECO:0000313" key="2">
    <source>
        <dbReference type="Proteomes" id="UP001150603"/>
    </source>
</evidence>
<gene>
    <name evidence="1" type="primary">UBP15_3</name>
    <name evidence="1" type="ORF">FBU59_003015</name>
</gene>
<dbReference type="Proteomes" id="UP001150603">
    <property type="component" value="Unassembled WGS sequence"/>
</dbReference>
<keyword evidence="1" id="KW-0645">Protease</keyword>
<accession>A0ACC1J9P5</accession>
<keyword evidence="1" id="KW-0378">Hydrolase</keyword>